<organism evidence="1 2">
    <name type="scientific">Ancylobacter dichloromethanicus</name>
    <dbReference type="NCBI Taxonomy" id="518825"/>
    <lineage>
        <taxon>Bacteria</taxon>
        <taxon>Pseudomonadati</taxon>
        <taxon>Pseudomonadota</taxon>
        <taxon>Alphaproteobacteria</taxon>
        <taxon>Hyphomicrobiales</taxon>
        <taxon>Xanthobacteraceae</taxon>
        <taxon>Ancylobacter</taxon>
    </lineage>
</organism>
<proteinExistence type="predicted"/>
<dbReference type="RefSeq" id="WP_213368065.1">
    <property type="nucleotide sequence ID" value="NZ_BSFJ01000054.1"/>
</dbReference>
<dbReference type="EMBL" id="BSFJ01000054">
    <property type="protein sequence ID" value="GLK74697.1"/>
    <property type="molecule type" value="Genomic_DNA"/>
</dbReference>
<evidence type="ECO:0000313" key="2">
    <source>
        <dbReference type="Proteomes" id="UP001143370"/>
    </source>
</evidence>
<reference evidence="1" key="1">
    <citation type="journal article" date="2014" name="Int. J. Syst. Evol. Microbiol.">
        <title>Complete genome sequence of Corynebacterium casei LMG S-19264T (=DSM 44701T), isolated from a smear-ripened cheese.</title>
        <authorList>
            <consortium name="US DOE Joint Genome Institute (JGI-PGF)"/>
            <person name="Walter F."/>
            <person name="Albersmeier A."/>
            <person name="Kalinowski J."/>
            <person name="Ruckert C."/>
        </authorList>
    </citation>
    <scope>NUCLEOTIDE SEQUENCE</scope>
    <source>
        <strain evidence="1">VKM B-2484</strain>
    </source>
</reference>
<reference evidence="1" key="2">
    <citation type="submission" date="2023-01" db="EMBL/GenBank/DDBJ databases">
        <authorList>
            <person name="Sun Q."/>
            <person name="Evtushenko L."/>
        </authorList>
    </citation>
    <scope>NUCLEOTIDE SEQUENCE</scope>
    <source>
        <strain evidence="1">VKM B-2484</strain>
    </source>
</reference>
<comment type="caution">
    <text evidence="1">The sequence shown here is derived from an EMBL/GenBank/DDBJ whole genome shotgun (WGS) entry which is preliminary data.</text>
</comment>
<evidence type="ECO:0000313" key="1">
    <source>
        <dbReference type="EMBL" id="GLK74697.1"/>
    </source>
</evidence>
<dbReference type="AlphaFoldDB" id="A0A9W6N242"/>
<gene>
    <name evidence="1" type="ORF">GCM10017643_48160</name>
</gene>
<protein>
    <submittedName>
        <fullName evidence="1">Uncharacterized protein</fullName>
    </submittedName>
</protein>
<sequence length="162" mass="18207">MARRPVHDPAQANFFDLPQPPVSLPGFGLRLREALVETLAVAREAKGLDRFAVAAEMSRLDPDREVSKAMLDRYCAPSAEDWRFPLEALPALIRVTDDARLLTLVAEACDHRVVPSEAAALGELMMLELKEKRIRERKEALKRSLPQGALQWAEREAARRGR</sequence>
<keyword evidence="2" id="KW-1185">Reference proteome</keyword>
<accession>A0A9W6N242</accession>
<dbReference type="Proteomes" id="UP001143370">
    <property type="component" value="Unassembled WGS sequence"/>
</dbReference>
<name>A0A9W6N242_9HYPH</name>